<dbReference type="RefSeq" id="WP_381430363.1">
    <property type="nucleotide sequence ID" value="NZ_JBHSNO010000001.1"/>
</dbReference>
<name>A0ABW0TET4_9BACL</name>
<dbReference type="Proteomes" id="UP001596109">
    <property type="component" value="Unassembled WGS sequence"/>
</dbReference>
<dbReference type="InterPro" id="IPR050351">
    <property type="entry name" value="BphY/WalK/GraS-like"/>
</dbReference>
<evidence type="ECO:0000256" key="5">
    <source>
        <dbReference type="ARBA" id="ARBA00022553"/>
    </source>
</evidence>
<dbReference type="PROSITE" id="PS50109">
    <property type="entry name" value="HIS_KIN"/>
    <property type="match status" value="1"/>
</dbReference>
<dbReference type="InterPro" id="IPR036097">
    <property type="entry name" value="HisK_dim/P_sf"/>
</dbReference>
<reference evidence="17" key="1">
    <citation type="journal article" date="2019" name="Int. J. Syst. Evol. Microbiol.">
        <title>The Global Catalogue of Microorganisms (GCM) 10K type strain sequencing project: providing services to taxonomists for standard genome sequencing and annotation.</title>
        <authorList>
            <consortium name="The Broad Institute Genomics Platform"/>
            <consortium name="The Broad Institute Genome Sequencing Center for Infectious Disease"/>
            <person name="Wu L."/>
            <person name="Ma J."/>
        </authorList>
    </citation>
    <scope>NUCLEOTIDE SEQUENCE [LARGE SCALE GENOMIC DNA]</scope>
    <source>
        <strain evidence="17">CGMCC 4.1434</strain>
    </source>
</reference>
<keyword evidence="12" id="KW-0175">Coiled coil</keyword>
<dbReference type="InterPro" id="IPR004358">
    <property type="entry name" value="Sig_transdc_His_kin-like_C"/>
</dbReference>
<dbReference type="Gene3D" id="3.30.450.20">
    <property type="entry name" value="PAS domain"/>
    <property type="match status" value="2"/>
</dbReference>
<evidence type="ECO:0000256" key="1">
    <source>
        <dbReference type="ARBA" id="ARBA00000085"/>
    </source>
</evidence>
<keyword evidence="6" id="KW-0808">Transferase</keyword>
<dbReference type="SMART" id="SM00304">
    <property type="entry name" value="HAMP"/>
    <property type="match status" value="1"/>
</dbReference>
<dbReference type="InterPro" id="IPR005467">
    <property type="entry name" value="His_kinase_dom"/>
</dbReference>
<protein>
    <recommendedName>
        <fullName evidence="3">histidine kinase</fullName>
        <ecNumber evidence="3">2.7.13.3</ecNumber>
    </recommendedName>
</protein>
<evidence type="ECO:0000256" key="3">
    <source>
        <dbReference type="ARBA" id="ARBA00012438"/>
    </source>
</evidence>
<dbReference type="Pfam" id="PF00672">
    <property type="entry name" value="HAMP"/>
    <property type="match status" value="1"/>
</dbReference>
<dbReference type="SUPFAM" id="SSF55874">
    <property type="entry name" value="ATPase domain of HSP90 chaperone/DNA topoisomerase II/histidine kinase"/>
    <property type="match status" value="1"/>
</dbReference>
<feature type="domain" description="Histidine kinase" evidence="14">
    <location>
        <begin position="472"/>
        <end position="684"/>
    </location>
</feature>
<dbReference type="CDD" id="cd06225">
    <property type="entry name" value="HAMP"/>
    <property type="match status" value="1"/>
</dbReference>
<evidence type="ECO:0000259" key="15">
    <source>
        <dbReference type="PROSITE" id="PS50885"/>
    </source>
</evidence>
<dbReference type="PANTHER" id="PTHR45453:SF1">
    <property type="entry name" value="PHOSPHATE REGULON SENSOR PROTEIN PHOR"/>
    <property type="match status" value="1"/>
</dbReference>
<evidence type="ECO:0000256" key="10">
    <source>
        <dbReference type="ARBA" id="ARBA00023012"/>
    </source>
</evidence>
<evidence type="ECO:0000256" key="8">
    <source>
        <dbReference type="ARBA" id="ARBA00022777"/>
    </source>
</evidence>
<dbReference type="CDD" id="cd00075">
    <property type="entry name" value="HATPase"/>
    <property type="match status" value="1"/>
</dbReference>
<evidence type="ECO:0000256" key="9">
    <source>
        <dbReference type="ARBA" id="ARBA00022840"/>
    </source>
</evidence>
<feature type="transmembrane region" description="Helical" evidence="13">
    <location>
        <begin position="356"/>
        <end position="375"/>
    </location>
</feature>
<keyword evidence="13" id="KW-1133">Transmembrane helix</keyword>
<dbReference type="InterPro" id="IPR003660">
    <property type="entry name" value="HAMP_dom"/>
</dbReference>
<evidence type="ECO:0000256" key="2">
    <source>
        <dbReference type="ARBA" id="ARBA00004651"/>
    </source>
</evidence>
<keyword evidence="10" id="KW-0902">Two-component regulatory system</keyword>
<dbReference type="InterPro" id="IPR036890">
    <property type="entry name" value="HATPase_C_sf"/>
</dbReference>
<evidence type="ECO:0000256" key="4">
    <source>
        <dbReference type="ARBA" id="ARBA00022475"/>
    </source>
</evidence>
<keyword evidence="5" id="KW-0597">Phosphoprotein</keyword>
<dbReference type="InterPro" id="IPR003661">
    <property type="entry name" value="HisK_dim/P_dom"/>
</dbReference>
<sequence>MLWTLLLLSLIPLVIITYFIIQSTKNSITITGENIEKDVIEHVLYLYKENINKQANATSIQLEGYKKQMLQLRATLEEAFESSIVPPGYSLHLQQDVGGIYWESVKGDSSNSGTTASYPLTAETVERLKQTKSIEGAMKQIVKSNQAIAAVYYISPTSAWRIYPAMDAPKEIMDGFLMAEVDFTKEAFYTAAVNDSANSNTVGWTDPYIDLTHRHEMFSIAVPILGRNGDQLGILGADITTHRALDHLLNMKFKEESAYAILLNQNNEFIAFQDKAETDLTSLTKEVRQKISEDEQPILLSINGVNKIFLSSTIDHTGWKLIFAIPEGGIVDHIKNLTDRQLTAHKQSIFNHMRNMMMFTLLFTLLCSIAIWRNFTKPVREILGGIRSFQNENFKTEIPQQSLHEFNLVSQSFNSMSQQINKLIGNYQTLNSQLEEKVKERTQQLVRLNISLIETNKKLQETEQQRKLLFANIAHDLKTPITLIHGYIEAIQDGVISEDDFDLYFNRIQNHLASINNLVINASELNRIDLKEQPFHFQRVDTTAFLQEIESNFINYDTIEFDIEPDLPHIDIDVHYIERALMNLIKNALKYSDPGARIVIKVRQRDSHAVITVQDEGWGISENDLPYIFDRFFRVSKVRNSNKPGTGLGLSIVQEVVNAHGGTIVAHSKLGIGTEFTLTLPFPLK</sequence>
<comment type="catalytic activity">
    <reaction evidence="1">
        <text>ATP + protein L-histidine = ADP + protein N-phospho-L-histidine.</text>
        <dbReference type="EC" id="2.7.13.3"/>
    </reaction>
</comment>
<dbReference type="InterPro" id="IPR003594">
    <property type="entry name" value="HATPase_dom"/>
</dbReference>
<feature type="coiled-coil region" evidence="12">
    <location>
        <begin position="420"/>
        <end position="472"/>
    </location>
</feature>
<evidence type="ECO:0000313" key="16">
    <source>
        <dbReference type="EMBL" id="MFC5587824.1"/>
    </source>
</evidence>
<accession>A0ABW0TET4</accession>
<dbReference type="EC" id="2.7.13.3" evidence="3"/>
<dbReference type="SMART" id="SM00388">
    <property type="entry name" value="HisKA"/>
    <property type="match status" value="1"/>
</dbReference>
<dbReference type="Gene3D" id="6.10.340.10">
    <property type="match status" value="1"/>
</dbReference>
<keyword evidence="13" id="KW-0812">Transmembrane</keyword>
<dbReference type="Gene3D" id="3.30.565.10">
    <property type="entry name" value="Histidine kinase-like ATPase, C-terminal domain"/>
    <property type="match status" value="1"/>
</dbReference>
<dbReference type="PRINTS" id="PR00344">
    <property type="entry name" value="BCTRLSENSOR"/>
</dbReference>
<dbReference type="GO" id="GO:0005524">
    <property type="term" value="F:ATP binding"/>
    <property type="evidence" value="ECO:0007669"/>
    <property type="project" value="UniProtKB-KW"/>
</dbReference>
<keyword evidence="11 13" id="KW-0472">Membrane</keyword>
<keyword evidence="4" id="KW-1003">Cell membrane</keyword>
<evidence type="ECO:0000259" key="14">
    <source>
        <dbReference type="PROSITE" id="PS50109"/>
    </source>
</evidence>
<comment type="subcellular location">
    <subcellularLocation>
        <location evidence="2">Cell membrane</location>
        <topology evidence="2">Multi-pass membrane protein</topology>
    </subcellularLocation>
</comment>
<gene>
    <name evidence="16" type="ORF">ACFPRA_02740</name>
</gene>
<organism evidence="16 17">
    <name type="scientific">Sporosarcina soli</name>
    <dbReference type="NCBI Taxonomy" id="334736"/>
    <lineage>
        <taxon>Bacteria</taxon>
        <taxon>Bacillati</taxon>
        <taxon>Bacillota</taxon>
        <taxon>Bacilli</taxon>
        <taxon>Bacillales</taxon>
        <taxon>Caryophanaceae</taxon>
        <taxon>Sporosarcina</taxon>
    </lineage>
</organism>
<evidence type="ECO:0000313" key="17">
    <source>
        <dbReference type="Proteomes" id="UP001596109"/>
    </source>
</evidence>
<feature type="coiled-coil region" evidence="12">
    <location>
        <begin position="48"/>
        <end position="82"/>
    </location>
</feature>
<comment type="caution">
    <text evidence="16">The sequence shown here is derived from an EMBL/GenBank/DDBJ whole genome shotgun (WGS) entry which is preliminary data.</text>
</comment>
<dbReference type="SUPFAM" id="SSF47384">
    <property type="entry name" value="Homodimeric domain of signal transducing histidine kinase"/>
    <property type="match status" value="1"/>
</dbReference>
<keyword evidence="9 16" id="KW-0067">ATP-binding</keyword>
<dbReference type="EMBL" id="JBHSNO010000001">
    <property type="protein sequence ID" value="MFC5587824.1"/>
    <property type="molecule type" value="Genomic_DNA"/>
</dbReference>
<feature type="domain" description="HAMP" evidence="15">
    <location>
        <begin position="373"/>
        <end position="425"/>
    </location>
</feature>
<evidence type="ECO:0000256" key="12">
    <source>
        <dbReference type="SAM" id="Coils"/>
    </source>
</evidence>
<evidence type="ECO:0000256" key="7">
    <source>
        <dbReference type="ARBA" id="ARBA00022741"/>
    </source>
</evidence>
<evidence type="ECO:0000256" key="6">
    <source>
        <dbReference type="ARBA" id="ARBA00022679"/>
    </source>
</evidence>
<dbReference type="Pfam" id="PF00512">
    <property type="entry name" value="HisKA"/>
    <property type="match status" value="1"/>
</dbReference>
<proteinExistence type="predicted"/>
<dbReference type="Pfam" id="PF22673">
    <property type="entry name" value="MCP-like_PDC_1"/>
    <property type="match status" value="1"/>
</dbReference>
<keyword evidence="8" id="KW-0418">Kinase</keyword>
<dbReference type="PROSITE" id="PS50885">
    <property type="entry name" value="HAMP"/>
    <property type="match status" value="1"/>
</dbReference>
<dbReference type="CDD" id="cd00082">
    <property type="entry name" value="HisKA"/>
    <property type="match status" value="1"/>
</dbReference>
<dbReference type="PANTHER" id="PTHR45453">
    <property type="entry name" value="PHOSPHATE REGULON SENSOR PROTEIN PHOR"/>
    <property type="match status" value="1"/>
</dbReference>
<keyword evidence="7" id="KW-0547">Nucleotide-binding</keyword>
<dbReference type="Pfam" id="PF02518">
    <property type="entry name" value="HATPase_c"/>
    <property type="match status" value="1"/>
</dbReference>
<dbReference type="Gene3D" id="1.10.287.130">
    <property type="match status" value="1"/>
</dbReference>
<evidence type="ECO:0000256" key="11">
    <source>
        <dbReference type="ARBA" id="ARBA00023136"/>
    </source>
</evidence>
<dbReference type="SMART" id="SM00387">
    <property type="entry name" value="HATPase_c"/>
    <property type="match status" value="1"/>
</dbReference>
<keyword evidence="17" id="KW-1185">Reference proteome</keyword>
<evidence type="ECO:0000256" key="13">
    <source>
        <dbReference type="SAM" id="Phobius"/>
    </source>
</evidence>